<dbReference type="InterPro" id="IPR007483">
    <property type="entry name" value="Hamartin"/>
</dbReference>
<protein>
    <submittedName>
        <fullName evidence="2">TSC complex subunit 1b</fullName>
    </submittedName>
</protein>
<feature type="transmembrane region" description="Helical" evidence="1">
    <location>
        <begin position="123"/>
        <end position="140"/>
    </location>
</feature>
<dbReference type="GO" id="GO:0033596">
    <property type="term" value="C:TSC1-TSC2 complex"/>
    <property type="evidence" value="ECO:0007669"/>
    <property type="project" value="TreeGrafter"/>
</dbReference>
<feature type="transmembrane region" description="Helical" evidence="1">
    <location>
        <begin position="160"/>
        <end position="180"/>
    </location>
</feature>
<evidence type="ECO:0000256" key="1">
    <source>
        <dbReference type="SAM" id="Phobius"/>
    </source>
</evidence>
<reference evidence="3" key="1">
    <citation type="submission" date="2015-09" db="EMBL/GenBank/DDBJ databases">
        <authorList>
            <person name="Sai Rama Sridatta P."/>
        </authorList>
    </citation>
    <scope>NUCLEOTIDE SEQUENCE [LARGE SCALE GENOMIC DNA]</scope>
</reference>
<keyword evidence="1" id="KW-0472">Membrane</keyword>
<dbReference type="GO" id="GO:0051726">
    <property type="term" value="P:regulation of cell cycle"/>
    <property type="evidence" value="ECO:0007669"/>
    <property type="project" value="TreeGrafter"/>
</dbReference>
<sequence>MAREQPNVGDLLPLLETSDLHQLEEIRGLINEQLSTERGSMLLNGLVDYFLETNSAQAMHILSFSQRHLLDKMNECMTKQACRLPTLTLLGHVIRKQPSWIHKIARYPLLLSLLKCLKTDTDVVVLITGVLVLITLLPMIPQAGKQHLWEYFDIFGRLEVYLIHLHASVYSLFHRLYGMYPCNFVSYLRSHYSMKENMETFEEVVKVRMNTLWIE</sequence>
<name>A0A4W6FEC3_LATCA</name>
<proteinExistence type="predicted"/>
<dbReference type="GeneTree" id="ENSGT00390000014148"/>
<dbReference type="GO" id="GO:0008285">
    <property type="term" value="P:negative regulation of cell population proliferation"/>
    <property type="evidence" value="ECO:0007669"/>
    <property type="project" value="TreeGrafter"/>
</dbReference>
<dbReference type="PANTHER" id="PTHR15154:SF2">
    <property type="entry name" value="HAMARTIN"/>
    <property type="match status" value="1"/>
</dbReference>
<keyword evidence="1" id="KW-0812">Transmembrane</keyword>
<dbReference type="Ensembl" id="ENSLCAT00010049847.1">
    <property type="protein sequence ID" value="ENSLCAP00010048640.1"/>
    <property type="gene ID" value="ENSLCAG00010022610.1"/>
</dbReference>
<reference evidence="2" key="2">
    <citation type="submission" date="2025-08" db="UniProtKB">
        <authorList>
            <consortium name="Ensembl"/>
        </authorList>
    </citation>
    <scope>IDENTIFICATION</scope>
</reference>
<evidence type="ECO:0000313" key="2">
    <source>
        <dbReference type="Ensembl" id="ENSLCAP00010048640.1"/>
    </source>
</evidence>
<dbReference type="Pfam" id="PF04388">
    <property type="entry name" value="Hamartin"/>
    <property type="match status" value="1"/>
</dbReference>
<reference evidence="2" key="3">
    <citation type="submission" date="2025-09" db="UniProtKB">
        <authorList>
            <consortium name="Ensembl"/>
        </authorList>
    </citation>
    <scope>IDENTIFICATION</scope>
</reference>
<organism evidence="2 3">
    <name type="scientific">Lates calcarifer</name>
    <name type="common">Barramundi</name>
    <name type="synonym">Holocentrus calcarifer</name>
    <dbReference type="NCBI Taxonomy" id="8187"/>
    <lineage>
        <taxon>Eukaryota</taxon>
        <taxon>Metazoa</taxon>
        <taxon>Chordata</taxon>
        <taxon>Craniata</taxon>
        <taxon>Vertebrata</taxon>
        <taxon>Euteleostomi</taxon>
        <taxon>Actinopterygii</taxon>
        <taxon>Neopterygii</taxon>
        <taxon>Teleostei</taxon>
        <taxon>Neoteleostei</taxon>
        <taxon>Acanthomorphata</taxon>
        <taxon>Carangaria</taxon>
        <taxon>Carangaria incertae sedis</taxon>
        <taxon>Centropomidae</taxon>
        <taxon>Lates</taxon>
    </lineage>
</organism>
<dbReference type="AlphaFoldDB" id="A0A4W6FEC3"/>
<keyword evidence="1" id="KW-1133">Transmembrane helix</keyword>
<accession>A0A4W6FEC3</accession>
<keyword evidence="3" id="KW-1185">Reference proteome</keyword>
<gene>
    <name evidence="2" type="primary">TSC1</name>
</gene>
<dbReference type="Proteomes" id="UP000314980">
    <property type="component" value="Unassembled WGS sequence"/>
</dbReference>
<evidence type="ECO:0000313" key="3">
    <source>
        <dbReference type="Proteomes" id="UP000314980"/>
    </source>
</evidence>
<dbReference type="PANTHER" id="PTHR15154">
    <property type="entry name" value="HAMARTIN"/>
    <property type="match status" value="1"/>
</dbReference>
<dbReference type="GO" id="GO:0032007">
    <property type="term" value="P:negative regulation of TOR signaling"/>
    <property type="evidence" value="ECO:0007669"/>
    <property type="project" value="TreeGrafter"/>
</dbReference>